<dbReference type="Proteomes" id="UP001596540">
    <property type="component" value="Unassembled WGS sequence"/>
</dbReference>
<keyword evidence="1" id="KW-0472">Membrane</keyword>
<dbReference type="EMBL" id="JBHTBH010000002">
    <property type="protein sequence ID" value="MFC7327213.1"/>
    <property type="molecule type" value="Genomic_DNA"/>
</dbReference>
<sequence length="177" mass="19353">MDLTISEALILWWSGQQISGHSLHGVPVLWLGRAGKLAAFLAGTTIVLDLIGPQRLVEWGEAVQARARSSTSMWFTWVCGGGALILGVVANTAAVPIGEAFFERFAWMGQWMVVVFYGLGIAMTAAVICAGVLAERYGPRAVVHFGRLLARPRFERWWRAIAVPLFFVGFALDYLAS</sequence>
<feature type="transmembrane region" description="Helical" evidence="1">
    <location>
        <begin position="157"/>
        <end position="176"/>
    </location>
</feature>
<keyword evidence="3" id="KW-1185">Reference proteome</keyword>
<name>A0ABW2KB59_9ACTN</name>
<accession>A0ABW2KB59</accession>
<gene>
    <name evidence="2" type="ORF">ACFQRF_05610</name>
</gene>
<keyword evidence="1" id="KW-0812">Transmembrane</keyword>
<dbReference type="RefSeq" id="WP_379869409.1">
    <property type="nucleotide sequence ID" value="NZ_JBHTBH010000002.1"/>
</dbReference>
<feature type="transmembrane region" description="Helical" evidence="1">
    <location>
        <begin position="74"/>
        <end position="94"/>
    </location>
</feature>
<reference evidence="3" key="1">
    <citation type="journal article" date="2019" name="Int. J. Syst. Evol. Microbiol.">
        <title>The Global Catalogue of Microorganisms (GCM) 10K type strain sequencing project: providing services to taxonomists for standard genome sequencing and annotation.</title>
        <authorList>
            <consortium name="The Broad Institute Genomics Platform"/>
            <consortium name="The Broad Institute Genome Sequencing Center for Infectious Disease"/>
            <person name="Wu L."/>
            <person name="Ma J."/>
        </authorList>
    </citation>
    <scope>NUCLEOTIDE SEQUENCE [LARGE SCALE GENOMIC DNA]</scope>
    <source>
        <strain evidence="3">CGMCC 4.7382</strain>
    </source>
</reference>
<evidence type="ECO:0000313" key="2">
    <source>
        <dbReference type="EMBL" id="MFC7327213.1"/>
    </source>
</evidence>
<organism evidence="2 3">
    <name type="scientific">Marinactinospora rubrisoli</name>
    <dbReference type="NCBI Taxonomy" id="2715399"/>
    <lineage>
        <taxon>Bacteria</taxon>
        <taxon>Bacillati</taxon>
        <taxon>Actinomycetota</taxon>
        <taxon>Actinomycetes</taxon>
        <taxon>Streptosporangiales</taxon>
        <taxon>Nocardiopsidaceae</taxon>
        <taxon>Marinactinospora</taxon>
    </lineage>
</organism>
<evidence type="ECO:0000313" key="3">
    <source>
        <dbReference type="Proteomes" id="UP001596540"/>
    </source>
</evidence>
<protein>
    <submittedName>
        <fullName evidence="2">Uncharacterized protein</fullName>
    </submittedName>
</protein>
<evidence type="ECO:0000256" key="1">
    <source>
        <dbReference type="SAM" id="Phobius"/>
    </source>
</evidence>
<keyword evidence="1" id="KW-1133">Transmembrane helix</keyword>
<proteinExistence type="predicted"/>
<feature type="transmembrane region" description="Helical" evidence="1">
    <location>
        <begin position="114"/>
        <end position="134"/>
    </location>
</feature>
<comment type="caution">
    <text evidence="2">The sequence shown here is derived from an EMBL/GenBank/DDBJ whole genome shotgun (WGS) entry which is preliminary data.</text>
</comment>